<dbReference type="PATRIC" id="fig|273678.4.peg.743"/>
<dbReference type="Pfam" id="PF11387">
    <property type="entry name" value="DUF2795"/>
    <property type="match status" value="1"/>
</dbReference>
<reference evidence="1 2" key="1">
    <citation type="submission" date="2015-02" db="EMBL/GenBank/DDBJ databases">
        <title>Draft genome sequences of ten Microbacterium spp. with emphasis on heavy metal contaminated environments.</title>
        <authorList>
            <person name="Corretto E."/>
        </authorList>
    </citation>
    <scope>NUCLEOTIDE SEQUENCE [LARGE SCALE GENOMIC DNA]</scope>
    <source>
        <strain evidence="1 2">SA35</strain>
    </source>
</reference>
<dbReference type="OrthoDB" id="5116616at2"/>
<dbReference type="InterPro" id="IPR021527">
    <property type="entry name" value="DUF2795"/>
</dbReference>
<dbReference type="AlphaFoldDB" id="A0A0M2HQS9"/>
<keyword evidence="2" id="KW-1185">Reference proteome</keyword>
<sequence>MLLSPTLDRFLASMEYPALRDDLLREAAREGLCTEDRALLESLPEQSYSAAWHIRYRLGRAALAEAFESRKPVAA</sequence>
<accession>A0A0M2HQS9</accession>
<dbReference type="Proteomes" id="UP000033900">
    <property type="component" value="Unassembled WGS sequence"/>
</dbReference>
<protein>
    <recommendedName>
        <fullName evidence="3">DUF2795 domain-containing protein</fullName>
    </recommendedName>
</protein>
<dbReference type="EMBL" id="JYJB01000005">
    <property type="protein sequence ID" value="KJL49117.1"/>
    <property type="molecule type" value="Genomic_DNA"/>
</dbReference>
<comment type="caution">
    <text evidence="1">The sequence shown here is derived from an EMBL/GenBank/DDBJ whole genome shotgun (WGS) entry which is preliminary data.</text>
</comment>
<evidence type="ECO:0008006" key="3">
    <source>
        <dbReference type="Google" id="ProtNLM"/>
    </source>
</evidence>
<dbReference type="RefSeq" id="WP_045256383.1">
    <property type="nucleotide sequence ID" value="NZ_JYJB01000005.1"/>
</dbReference>
<gene>
    <name evidence="1" type="ORF">RS84_00748</name>
</gene>
<organism evidence="1 2">
    <name type="scientific">Microbacterium hydrocarbonoxydans</name>
    <dbReference type="NCBI Taxonomy" id="273678"/>
    <lineage>
        <taxon>Bacteria</taxon>
        <taxon>Bacillati</taxon>
        <taxon>Actinomycetota</taxon>
        <taxon>Actinomycetes</taxon>
        <taxon>Micrococcales</taxon>
        <taxon>Microbacteriaceae</taxon>
        <taxon>Microbacterium</taxon>
    </lineage>
</organism>
<dbReference type="STRING" id="273678.RS84_00748"/>
<evidence type="ECO:0000313" key="2">
    <source>
        <dbReference type="Proteomes" id="UP000033900"/>
    </source>
</evidence>
<evidence type="ECO:0000313" key="1">
    <source>
        <dbReference type="EMBL" id="KJL49117.1"/>
    </source>
</evidence>
<name>A0A0M2HQS9_9MICO</name>
<proteinExistence type="predicted"/>